<dbReference type="Gene3D" id="3.40.50.150">
    <property type="entry name" value="Vaccinia Virus protein VP39"/>
    <property type="match status" value="1"/>
</dbReference>
<evidence type="ECO:0000313" key="1">
    <source>
        <dbReference type="EMBL" id="SEW22720.1"/>
    </source>
</evidence>
<dbReference type="InterPro" id="IPR029063">
    <property type="entry name" value="SAM-dependent_MTases_sf"/>
</dbReference>
<dbReference type="Proteomes" id="UP000183275">
    <property type="component" value="Unassembled WGS sequence"/>
</dbReference>
<keyword evidence="1" id="KW-0489">Methyltransferase</keyword>
<protein>
    <submittedName>
        <fullName evidence="1">Methyltransferase domain-containing protein</fullName>
    </submittedName>
</protein>
<reference evidence="2" key="1">
    <citation type="submission" date="2016-10" db="EMBL/GenBank/DDBJ databases">
        <authorList>
            <person name="Varghese N."/>
        </authorList>
    </citation>
    <scope>NUCLEOTIDE SEQUENCE [LARGE SCALE GENOMIC DNA]</scope>
    <source>
        <strain evidence="2">CGMCC 1.12284</strain>
    </source>
</reference>
<dbReference type="Pfam" id="PF13578">
    <property type="entry name" value="Methyltransf_24"/>
    <property type="match status" value="1"/>
</dbReference>
<sequence length="253" mass="28486">MTGPGTEPGPVPETLRDAIYAVRTARLRLERRRLDYGRETRERAARLANVLPASVDELRAYEREYDDLAWFHESYADRVAEIHEAGVAADTTHWRDGVTLYVVCRALDVDTVVETGVLFGSFDAHVLAAMEQNGGGTLHAVDLPGGPPGPFEYGHLIPDRCRDRWRLHRGDAREVLPALLERVGSLELFLHDSDHRLPHMRFEYETARSNLEPGGVLASHDVRLSRLFDRFTDANGLRSCVVCDTGIARRPRH</sequence>
<keyword evidence="2" id="KW-1185">Reference proteome</keyword>
<dbReference type="STRING" id="1202768.SAMN05216285_3167"/>
<dbReference type="eggNOG" id="arCOG03850">
    <property type="taxonomic scope" value="Archaea"/>
</dbReference>
<evidence type="ECO:0000313" key="2">
    <source>
        <dbReference type="Proteomes" id="UP000183275"/>
    </source>
</evidence>
<organism evidence="1 2">
    <name type="scientific">Natrinema salifodinae</name>
    <dbReference type="NCBI Taxonomy" id="1202768"/>
    <lineage>
        <taxon>Archaea</taxon>
        <taxon>Methanobacteriati</taxon>
        <taxon>Methanobacteriota</taxon>
        <taxon>Stenosarchaea group</taxon>
        <taxon>Halobacteria</taxon>
        <taxon>Halobacteriales</taxon>
        <taxon>Natrialbaceae</taxon>
        <taxon>Natrinema</taxon>
    </lineage>
</organism>
<dbReference type="OrthoDB" id="238943at2157"/>
<name>A0A1I0Q725_9EURY</name>
<dbReference type="RefSeq" id="WP_049991769.1">
    <property type="nucleotide sequence ID" value="NZ_FOIS01000004.1"/>
</dbReference>
<accession>A0A1I0Q725</accession>
<dbReference type="EMBL" id="FOIS01000004">
    <property type="protein sequence ID" value="SEW22720.1"/>
    <property type="molecule type" value="Genomic_DNA"/>
</dbReference>
<dbReference type="SUPFAM" id="SSF53335">
    <property type="entry name" value="S-adenosyl-L-methionine-dependent methyltransferases"/>
    <property type="match status" value="1"/>
</dbReference>
<dbReference type="GO" id="GO:0032259">
    <property type="term" value="P:methylation"/>
    <property type="evidence" value="ECO:0007669"/>
    <property type="project" value="UniProtKB-KW"/>
</dbReference>
<dbReference type="GO" id="GO:0008168">
    <property type="term" value="F:methyltransferase activity"/>
    <property type="evidence" value="ECO:0007669"/>
    <property type="project" value="UniProtKB-KW"/>
</dbReference>
<gene>
    <name evidence="1" type="ORF">SAMN05216285_3167</name>
</gene>
<keyword evidence="1" id="KW-0808">Transferase</keyword>
<dbReference type="AlphaFoldDB" id="A0A1I0Q725"/>
<proteinExistence type="predicted"/>